<dbReference type="AlphaFoldDB" id="A0A6L2MUI5"/>
<dbReference type="PROSITE" id="PS50878">
    <property type="entry name" value="RT_POL"/>
    <property type="match status" value="1"/>
</dbReference>
<comment type="caution">
    <text evidence="4">The sequence shown here is derived from an EMBL/GenBank/DDBJ whole genome shotgun (WGS) entry which is preliminary data.</text>
</comment>
<feature type="compositionally biased region" description="Basic and acidic residues" evidence="2">
    <location>
        <begin position="608"/>
        <end position="641"/>
    </location>
</feature>
<keyword evidence="4" id="KW-0548">Nucleotidyltransferase</keyword>
<keyword evidence="4" id="KW-0808">Transferase</keyword>
<feature type="domain" description="Reverse transcriptase" evidence="3">
    <location>
        <begin position="1"/>
        <end position="246"/>
    </location>
</feature>
<dbReference type="InterPro" id="IPR054722">
    <property type="entry name" value="PolX-like_BBD"/>
</dbReference>
<dbReference type="GO" id="GO:0003964">
    <property type="term" value="F:RNA-directed DNA polymerase activity"/>
    <property type="evidence" value="ECO:0007669"/>
    <property type="project" value="UniProtKB-KW"/>
</dbReference>
<dbReference type="Pfam" id="PF00078">
    <property type="entry name" value="RVT_1"/>
    <property type="match status" value="1"/>
</dbReference>
<organism evidence="4">
    <name type="scientific">Tanacetum cinerariifolium</name>
    <name type="common">Dalmatian daisy</name>
    <name type="synonym">Chrysanthemum cinerariifolium</name>
    <dbReference type="NCBI Taxonomy" id="118510"/>
    <lineage>
        <taxon>Eukaryota</taxon>
        <taxon>Viridiplantae</taxon>
        <taxon>Streptophyta</taxon>
        <taxon>Embryophyta</taxon>
        <taxon>Tracheophyta</taxon>
        <taxon>Spermatophyta</taxon>
        <taxon>Magnoliopsida</taxon>
        <taxon>eudicotyledons</taxon>
        <taxon>Gunneridae</taxon>
        <taxon>Pentapetalae</taxon>
        <taxon>asterids</taxon>
        <taxon>campanulids</taxon>
        <taxon>Asterales</taxon>
        <taxon>Asteraceae</taxon>
        <taxon>Asteroideae</taxon>
        <taxon>Anthemideae</taxon>
        <taxon>Anthemidinae</taxon>
        <taxon>Tanacetum</taxon>
    </lineage>
</organism>
<dbReference type="SUPFAM" id="SSF56672">
    <property type="entry name" value="DNA/RNA polymerases"/>
    <property type="match status" value="1"/>
</dbReference>
<dbReference type="GO" id="GO:0004190">
    <property type="term" value="F:aspartic-type endopeptidase activity"/>
    <property type="evidence" value="ECO:0007669"/>
    <property type="project" value="UniProtKB-KW"/>
</dbReference>
<proteinExistence type="predicted"/>
<dbReference type="CDD" id="cd01650">
    <property type="entry name" value="RT_nLTR_like"/>
    <property type="match status" value="1"/>
</dbReference>
<accession>A0A6L2MUI5</accession>
<evidence type="ECO:0000313" key="4">
    <source>
        <dbReference type="EMBL" id="GEU76035.1"/>
    </source>
</evidence>
<sequence length="765" mass="86181">MMKLRMPSGAVERTRRLVLTDSLSVMSSIISNVQIAFLKDRQITKGPLIINEVISWTKKVNGKLMIFKVDFEKAFDSINWNFINDIIGQMGFAVKRRDCILCCLHSSSILINGSPSKEFKLSKGLKQGDPLSPFLFIIAMEALHISIKEAREKGVFTGDEVGKNKVEISHLQYTDDALLVSEWSELNITILIRILRCFQVSSGLKVNLNKSRLMGVGVKNDEVKRVARSIKCKNASLLFIYLGLLLGSSMRKINSWDPVVSKFHLKLAKWKAKSLSFGGRLTLIKAAMTNLPTYYFSRFKAPTSVIKLLKQIRRKFFWHGGVEEKKVSWIAQSKVIAPVKSSGLKVKVDGWSWALESSGKFSLKSLRVKLDEKIITLSHEKTRWNSLVPKKVNILVWRNDKDSLTTRCNLDKRSIDLHSILCPMCEEDVKSLDHLIVSHIVEDFVKRLRSTLGEEGMTGDKFDIEKLNRTGDFELWRIKMHALLIQHGCEAALEVLPADMEAQTKAELNKKANDAVILCLGNKVLREVTEETTAAGVWSKLKTLYMKNSLANKLYLKKKLYKFYMLVGRKISEHIYEFNKIVLDLTNIKEALALANMMATLNSKEIKERSNAKGDDGKGLYGRGRTDCKDSHQSGESHNRSIEPSSSGLIYDDSKVMMVMSAEVLLDWIMDLGCPYHMTPMLDIFFDFLECDGGSVLLGDNRECKIRVLGKHAVAGELNASVEEKDSLSEAGLQVLEKQGLYGKKSLGSFEDIPSSNTTNQVFIS</sequence>
<dbReference type="PANTHER" id="PTHR33116">
    <property type="entry name" value="REVERSE TRANSCRIPTASE ZINC-BINDING DOMAIN-CONTAINING PROTEIN-RELATED-RELATED"/>
    <property type="match status" value="1"/>
</dbReference>
<dbReference type="PANTHER" id="PTHR33116:SF79">
    <property type="entry name" value="REVERSE TRANSCRIPTASE DOMAIN, ZINC FINGER, CCHC-TYPE-RELATED"/>
    <property type="match status" value="1"/>
</dbReference>
<gene>
    <name evidence="4" type="ORF">Tci_048013</name>
</gene>
<name>A0A6L2MUI5_TANCI</name>
<dbReference type="InterPro" id="IPR000477">
    <property type="entry name" value="RT_dom"/>
</dbReference>
<evidence type="ECO:0000259" key="3">
    <source>
        <dbReference type="PROSITE" id="PS50878"/>
    </source>
</evidence>
<evidence type="ECO:0000256" key="2">
    <source>
        <dbReference type="SAM" id="MobiDB-lite"/>
    </source>
</evidence>
<dbReference type="EMBL" id="BKCJ010007198">
    <property type="protein sequence ID" value="GEU76035.1"/>
    <property type="molecule type" value="Genomic_DNA"/>
</dbReference>
<dbReference type="Pfam" id="PF13966">
    <property type="entry name" value="zf-RVT"/>
    <property type="match status" value="1"/>
</dbReference>
<protein>
    <submittedName>
        <fullName evidence="4">Putative RNA-directed DNA polymerase, eukaryota, reverse transcriptase zinc-binding domain protein</fullName>
    </submittedName>
</protein>
<keyword evidence="1" id="KW-0378">Hydrolase</keyword>
<evidence type="ECO:0000256" key="1">
    <source>
        <dbReference type="ARBA" id="ARBA00022750"/>
    </source>
</evidence>
<dbReference type="InterPro" id="IPR043502">
    <property type="entry name" value="DNA/RNA_pol_sf"/>
</dbReference>
<dbReference type="Pfam" id="PF14223">
    <property type="entry name" value="Retrotran_gag_2"/>
    <property type="match status" value="1"/>
</dbReference>
<keyword evidence="1" id="KW-0645">Protease</keyword>
<keyword evidence="4" id="KW-0695">RNA-directed DNA polymerase</keyword>
<keyword evidence="1" id="KW-0064">Aspartyl protease</keyword>
<feature type="region of interest" description="Disordered" evidence="2">
    <location>
        <begin position="608"/>
        <end position="646"/>
    </location>
</feature>
<dbReference type="Pfam" id="PF22936">
    <property type="entry name" value="Pol_BBD"/>
    <property type="match status" value="1"/>
</dbReference>
<dbReference type="InterPro" id="IPR026960">
    <property type="entry name" value="RVT-Znf"/>
</dbReference>
<reference evidence="4" key="1">
    <citation type="journal article" date="2019" name="Sci. Rep.">
        <title>Draft genome of Tanacetum cinerariifolium, the natural source of mosquito coil.</title>
        <authorList>
            <person name="Yamashiro T."/>
            <person name="Shiraishi A."/>
            <person name="Satake H."/>
            <person name="Nakayama K."/>
        </authorList>
    </citation>
    <scope>NUCLEOTIDE SEQUENCE</scope>
</reference>